<dbReference type="EMBL" id="NPBQ01000114">
    <property type="protein sequence ID" value="PAD81659.1"/>
    <property type="molecule type" value="Genomic_DNA"/>
</dbReference>
<reference evidence="1 2" key="1">
    <citation type="submission" date="2017-07" db="EMBL/GenBank/DDBJ databases">
        <title>Isolation and whole genome analysis of endospore-forming bacteria from heroin.</title>
        <authorList>
            <person name="Kalinowski J."/>
            <person name="Ahrens B."/>
            <person name="Al-Dilaimi A."/>
            <person name="Winkler A."/>
            <person name="Wibberg D."/>
            <person name="Schleenbecker U."/>
            <person name="Ruckert C."/>
            <person name="Wolfel R."/>
            <person name="Grass G."/>
        </authorList>
    </citation>
    <scope>NUCLEOTIDE SEQUENCE [LARGE SCALE GENOMIC DNA]</scope>
    <source>
        <strain evidence="1 2">7521-2</strain>
    </source>
</reference>
<protein>
    <submittedName>
        <fullName evidence="1">Uncharacterized protein</fullName>
    </submittedName>
</protein>
<dbReference type="RefSeq" id="WP_095332612.1">
    <property type="nucleotide sequence ID" value="NZ_CP026031.1"/>
</dbReference>
<evidence type="ECO:0000313" key="2">
    <source>
        <dbReference type="Proteomes" id="UP000216961"/>
    </source>
</evidence>
<name>A0A268F8L5_NIACI</name>
<sequence>MLWNSAKKIIWLLFASTILSSILSTSLIIISMKIYKDVISLRRKLSNTGDNGIRFQKYRQP</sequence>
<gene>
    <name evidence="1" type="ORF">CHH57_18610</name>
</gene>
<organism evidence="1 2">
    <name type="scientific">Niallia circulans</name>
    <name type="common">Bacillus circulans</name>
    <dbReference type="NCBI Taxonomy" id="1397"/>
    <lineage>
        <taxon>Bacteria</taxon>
        <taxon>Bacillati</taxon>
        <taxon>Bacillota</taxon>
        <taxon>Bacilli</taxon>
        <taxon>Bacillales</taxon>
        <taxon>Bacillaceae</taxon>
        <taxon>Niallia</taxon>
    </lineage>
</organism>
<dbReference type="AlphaFoldDB" id="A0A268F8L5"/>
<dbReference type="KEGG" id="bcir:C2I06_16175"/>
<evidence type="ECO:0000313" key="1">
    <source>
        <dbReference type="EMBL" id="PAD81659.1"/>
    </source>
</evidence>
<comment type="caution">
    <text evidence="1">The sequence shown here is derived from an EMBL/GenBank/DDBJ whole genome shotgun (WGS) entry which is preliminary data.</text>
</comment>
<accession>A0A268F8L5</accession>
<dbReference type="Proteomes" id="UP000216961">
    <property type="component" value="Unassembled WGS sequence"/>
</dbReference>
<proteinExistence type="predicted"/>